<feature type="domain" description="PAC" evidence="8">
    <location>
        <begin position="993"/>
        <end position="1045"/>
    </location>
</feature>
<dbReference type="InterPro" id="IPR003661">
    <property type="entry name" value="HisK_dim/P_dom"/>
</dbReference>
<dbReference type="PANTHER" id="PTHR43304">
    <property type="entry name" value="PHYTOCHROME-LIKE PROTEIN CPH1"/>
    <property type="match status" value="1"/>
</dbReference>
<dbReference type="SMART" id="SM00091">
    <property type="entry name" value="PAS"/>
    <property type="match status" value="8"/>
</dbReference>
<dbReference type="Gene3D" id="3.30.450.20">
    <property type="entry name" value="PAS domain"/>
    <property type="match status" value="8"/>
</dbReference>
<dbReference type="SUPFAM" id="SSF55785">
    <property type="entry name" value="PYP-like sensor domain (PAS domain)"/>
    <property type="match status" value="8"/>
</dbReference>
<dbReference type="EMBL" id="FQUO01000014">
    <property type="protein sequence ID" value="SHF92410.1"/>
    <property type="molecule type" value="Genomic_DNA"/>
</dbReference>
<dbReference type="PRINTS" id="PR00344">
    <property type="entry name" value="BCTRLSENSOR"/>
</dbReference>
<dbReference type="InterPro" id="IPR013655">
    <property type="entry name" value="PAS_fold_3"/>
</dbReference>
<dbReference type="Proteomes" id="UP000184368">
    <property type="component" value="Unassembled WGS sequence"/>
</dbReference>
<feature type="domain" description="PAC" evidence="8">
    <location>
        <begin position="741"/>
        <end position="793"/>
    </location>
</feature>
<dbReference type="OrthoDB" id="607558at2"/>
<dbReference type="InterPro" id="IPR001610">
    <property type="entry name" value="PAC"/>
</dbReference>
<comment type="catalytic activity">
    <reaction evidence="1">
        <text>ATP + protein L-histidine = ADP + protein N-phospho-L-histidine.</text>
        <dbReference type="EC" id="2.7.13.3"/>
    </reaction>
</comment>
<organism evidence="9 10">
    <name type="scientific">Cnuella takakiae</name>
    <dbReference type="NCBI Taxonomy" id="1302690"/>
    <lineage>
        <taxon>Bacteria</taxon>
        <taxon>Pseudomonadati</taxon>
        <taxon>Bacteroidota</taxon>
        <taxon>Chitinophagia</taxon>
        <taxon>Chitinophagales</taxon>
        <taxon>Chitinophagaceae</taxon>
        <taxon>Cnuella</taxon>
    </lineage>
</organism>
<dbReference type="EC" id="2.7.13.3" evidence="2"/>
<dbReference type="SMART" id="SM00086">
    <property type="entry name" value="PAC"/>
    <property type="match status" value="8"/>
</dbReference>
<keyword evidence="5" id="KW-0418">Kinase</keyword>
<dbReference type="InterPro" id="IPR003594">
    <property type="entry name" value="HATPase_dom"/>
</dbReference>
<keyword evidence="3" id="KW-0597">Phosphoprotein</keyword>
<evidence type="ECO:0000256" key="4">
    <source>
        <dbReference type="ARBA" id="ARBA00022679"/>
    </source>
</evidence>
<evidence type="ECO:0000256" key="1">
    <source>
        <dbReference type="ARBA" id="ARBA00000085"/>
    </source>
</evidence>
<evidence type="ECO:0000259" key="8">
    <source>
        <dbReference type="PROSITE" id="PS50113"/>
    </source>
</evidence>
<evidence type="ECO:0000313" key="10">
    <source>
        <dbReference type="Proteomes" id="UP000184368"/>
    </source>
</evidence>
<protein>
    <recommendedName>
        <fullName evidence="2">histidine kinase</fullName>
        <ecNumber evidence="2">2.7.13.3</ecNumber>
    </recommendedName>
</protein>
<evidence type="ECO:0000259" key="7">
    <source>
        <dbReference type="PROSITE" id="PS50112"/>
    </source>
</evidence>
<dbReference type="NCBIfam" id="TIGR00229">
    <property type="entry name" value="sensory_box"/>
    <property type="match status" value="6"/>
</dbReference>
<evidence type="ECO:0000256" key="3">
    <source>
        <dbReference type="ARBA" id="ARBA00022553"/>
    </source>
</evidence>
<dbReference type="InterPro" id="IPR000014">
    <property type="entry name" value="PAS"/>
</dbReference>
<feature type="domain" description="PAC" evidence="8">
    <location>
        <begin position="231"/>
        <end position="283"/>
    </location>
</feature>
<dbReference type="Gene3D" id="3.30.565.10">
    <property type="entry name" value="Histidine kinase-like ATPase, C-terminal domain"/>
    <property type="match status" value="1"/>
</dbReference>
<dbReference type="CDD" id="cd00130">
    <property type="entry name" value="PAS"/>
    <property type="match status" value="7"/>
</dbReference>
<feature type="domain" description="PAC" evidence="8">
    <location>
        <begin position="612"/>
        <end position="665"/>
    </location>
</feature>
<dbReference type="SMART" id="SM00388">
    <property type="entry name" value="HisKA"/>
    <property type="match status" value="1"/>
</dbReference>
<dbReference type="PROSITE" id="PS50112">
    <property type="entry name" value="PAS"/>
    <property type="match status" value="2"/>
</dbReference>
<feature type="domain" description="PAC" evidence="8">
    <location>
        <begin position="92"/>
        <end position="148"/>
    </location>
</feature>
<evidence type="ECO:0000259" key="6">
    <source>
        <dbReference type="PROSITE" id="PS50109"/>
    </source>
</evidence>
<feature type="domain" description="PAS" evidence="7">
    <location>
        <begin position="284"/>
        <end position="355"/>
    </location>
</feature>
<dbReference type="Pfam" id="PF02518">
    <property type="entry name" value="HATPase_c"/>
    <property type="match status" value="1"/>
</dbReference>
<evidence type="ECO:0000256" key="5">
    <source>
        <dbReference type="ARBA" id="ARBA00022777"/>
    </source>
</evidence>
<dbReference type="CDD" id="cd00082">
    <property type="entry name" value="HisKA"/>
    <property type="match status" value="1"/>
</dbReference>
<evidence type="ECO:0000256" key="2">
    <source>
        <dbReference type="ARBA" id="ARBA00012438"/>
    </source>
</evidence>
<dbReference type="InterPro" id="IPR004358">
    <property type="entry name" value="Sig_transdc_His_kin-like_C"/>
</dbReference>
<dbReference type="InterPro" id="IPR000700">
    <property type="entry name" value="PAS-assoc_C"/>
</dbReference>
<evidence type="ECO:0000313" key="9">
    <source>
        <dbReference type="EMBL" id="SHF92410.1"/>
    </source>
</evidence>
<dbReference type="InterPro" id="IPR052162">
    <property type="entry name" value="Sensor_kinase/Photoreceptor"/>
</dbReference>
<dbReference type="SUPFAM" id="SSF55874">
    <property type="entry name" value="ATPase domain of HSP90 chaperone/DNA topoisomerase II/histidine kinase"/>
    <property type="match status" value="1"/>
</dbReference>
<dbReference type="InterPro" id="IPR036890">
    <property type="entry name" value="HATPase_C_sf"/>
</dbReference>
<dbReference type="Pfam" id="PF00512">
    <property type="entry name" value="HisKA"/>
    <property type="match status" value="1"/>
</dbReference>
<dbReference type="InterPro" id="IPR005467">
    <property type="entry name" value="His_kinase_dom"/>
</dbReference>
<dbReference type="InterPro" id="IPR035965">
    <property type="entry name" value="PAS-like_dom_sf"/>
</dbReference>
<dbReference type="Pfam" id="PF08448">
    <property type="entry name" value="PAS_4"/>
    <property type="match status" value="2"/>
</dbReference>
<feature type="domain" description="PAC" evidence="8">
    <location>
        <begin position="483"/>
        <end position="535"/>
    </location>
</feature>
<feature type="domain" description="PAS" evidence="7">
    <location>
        <begin position="666"/>
        <end position="739"/>
    </location>
</feature>
<dbReference type="Pfam" id="PF08447">
    <property type="entry name" value="PAS_3"/>
    <property type="match status" value="6"/>
</dbReference>
<dbReference type="InterPro" id="IPR013656">
    <property type="entry name" value="PAS_4"/>
</dbReference>
<dbReference type="PROSITE" id="PS50109">
    <property type="entry name" value="HIS_KIN"/>
    <property type="match status" value="1"/>
</dbReference>
<accession>A0A1M5FLK9</accession>
<dbReference type="SMART" id="SM00387">
    <property type="entry name" value="HATPase_c"/>
    <property type="match status" value="1"/>
</dbReference>
<dbReference type="STRING" id="1302690.BUE76_18905"/>
<feature type="domain" description="PAC" evidence="8">
    <location>
        <begin position="356"/>
        <end position="407"/>
    </location>
</feature>
<dbReference type="Gene3D" id="1.10.287.130">
    <property type="match status" value="1"/>
</dbReference>
<sequence>MTDHPIFVGESTPATQAELAKVYGYFNLLPVAVAVFLGPSQVVDFVNPAYCQLISKNASDVLGKSLFSIYPELKGSGIDEIHQRVMRTGIAEQIEENPASYLVNGVLYHGYFNTRFQPLQDEQGQTIGLLVSGYDVTETVKAKKRNEQREELLQKAKEQMELGINTGRVGLWYWDALTDTLSWSQEQLQLFGLTDHTGINRVADFHRFVLPEDLQQMYESQEGIQAATTDYAYKFRIRRADGALRWLQARSRTSFDPSGNLVYISGINIDITEQEEIRQQLEASERRFRSLAENSPDVITRHGRDFHYLYVSPQIESYTGHKPEEFLGRSYQEVGFPDSLCRVFDEALAYVFSTGRKHQVSYSMPGDNRHVFSRFTPELDENGAVDSVLIISTDITEIKKTELEQRKLATQLQLATDSANVGTWWYNVQTGELEWSALHKKMWGYPEDRSGFVFADWHNCIHQADQGEVLALMEQSKAQGLQFNATYRIEPAGGSRRWIRSVGQYQFNEKGEALAVTGISIDITEQKLVEEQLKAKEEHLSLALEGGELGTYDFYLQSGQVVWSEKTRSFFGVDFEAPVTLELFYKAIHPDDRDRIVATTTGAMQFGSGGNFDEEFRVVHLQDGQIRWIRSRGRVFFDETGQPRRFIGVVQKVSRYKEIMAQLQEGRERLQAALNASNTGTFRWNIQTNELSWDENLDRLFGLRQGEKVQNLDEFMSCVHPGDRDRVAAACRRCALEAADFDESFRVVWPDGSIHWLADKGKTLTSADGKPLFLTGACVDITERKQSEQALAANEERFRTLGNSSAQLAWMADANGFIYWYNDRWYAYTGSDLAIMQGWGWQQVHHPDHVSRVVSFVQAAWTKDEPWELTFPLRRHDGVYRWFLTRAYPIKDAEGKVVQWIGTNTDINEQLETQQALRQSESELRVLADFQPQIVWTANKAGLLDYINKRWEEFTGSPSEAAFGAGWHHWVHADDLEVALASWNLSVATGQYYEVESRIRRHDGVYRWYLNRGQALHDEKGNIIKWLGTITDIHDRKTMAVQLEALVKERTRALQRSNEDLQQFAHVASHDLKEPVRKMKTFSSMLEMELGQNLSARAKTYFEKMNSATDRMFSMISGVLAYSTFNAVEETFQPVNLNVILEQIGADLELPMQEKGAILEVGQMPNVSGVPLLLYQLFYNLINNSLKFTRTGVIPIITITAETGTLHKSPAAIIKVADNGIGFDQQYAGQIFNTFTRLHSKDDFEGNGLGLALCKKIAERHGGTITAVGVEGRGATFTVVLPR</sequence>
<reference evidence="9 10" key="1">
    <citation type="submission" date="2016-11" db="EMBL/GenBank/DDBJ databases">
        <authorList>
            <person name="Jaros S."/>
            <person name="Januszkiewicz K."/>
            <person name="Wedrychowicz H."/>
        </authorList>
    </citation>
    <scope>NUCLEOTIDE SEQUENCE [LARGE SCALE GENOMIC DNA]</scope>
    <source>
        <strain evidence="9 10">DSM 26897</strain>
    </source>
</reference>
<dbReference type="PANTHER" id="PTHR43304:SF1">
    <property type="entry name" value="PAC DOMAIN-CONTAINING PROTEIN"/>
    <property type="match status" value="1"/>
</dbReference>
<dbReference type="InterPro" id="IPR036097">
    <property type="entry name" value="HisK_dim/P_sf"/>
</dbReference>
<gene>
    <name evidence="9" type="ORF">SAMN05444008_11462</name>
</gene>
<dbReference type="PROSITE" id="PS50113">
    <property type="entry name" value="PAC"/>
    <property type="match status" value="8"/>
</dbReference>
<name>A0A1M5FLK9_9BACT</name>
<feature type="domain" description="Histidine kinase" evidence="6">
    <location>
        <begin position="1067"/>
        <end position="1283"/>
    </location>
</feature>
<keyword evidence="10" id="KW-1185">Reference proteome</keyword>
<proteinExistence type="predicted"/>
<dbReference type="FunFam" id="3.30.450.20:FF:000099">
    <property type="entry name" value="Sensory box sensor histidine kinase"/>
    <property type="match status" value="2"/>
</dbReference>
<dbReference type="GO" id="GO:0000155">
    <property type="term" value="F:phosphorelay sensor kinase activity"/>
    <property type="evidence" value="ECO:0007669"/>
    <property type="project" value="InterPro"/>
</dbReference>
<dbReference type="SUPFAM" id="SSF47384">
    <property type="entry name" value="Homodimeric domain of signal transducing histidine kinase"/>
    <property type="match status" value="1"/>
</dbReference>
<dbReference type="Gene3D" id="2.10.70.100">
    <property type="match status" value="3"/>
</dbReference>
<feature type="domain" description="PAC" evidence="8">
    <location>
        <begin position="867"/>
        <end position="919"/>
    </location>
</feature>
<dbReference type="RefSeq" id="WP_073045623.1">
    <property type="nucleotide sequence ID" value="NZ_FQUO01000014.1"/>
</dbReference>
<keyword evidence="4" id="KW-0808">Transferase</keyword>